<evidence type="ECO:0000256" key="1">
    <source>
        <dbReference type="SAM" id="MobiDB-lite"/>
    </source>
</evidence>
<feature type="compositionally biased region" description="Polar residues" evidence="1">
    <location>
        <begin position="70"/>
        <end position="79"/>
    </location>
</feature>
<feature type="compositionally biased region" description="Basic and acidic residues" evidence="1">
    <location>
        <begin position="80"/>
        <end position="100"/>
    </location>
</feature>
<comment type="caution">
    <text evidence="3">The sequence shown here is derived from an EMBL/GenBank/DDBJ whole genome shotgun (WGS) entry which is preliminary data.</text>
</comment>
<evidence type="ECO:0000313" key="3">
    <source>
        <dbReference type="EMBL" id="KAL2051650.1"/>
    </source>
</evidence>
<keyword evidence="4" id="KW-1185">Reference proteome</keyword>
<organism evidence="3 4">
    <name type="scientific">Lepraria finkii</name>
    <dbReference type="NCBI Taxonomy" id="1340010"/>
    <lineage>
        <taxon>Eukaryota</taxon>
        <taxon>Fungi</taxon>
        <taxon>Dikarya</taxon>
        <taxon>Ascomycota</taxon>
        <taxon>Pezizomycotina</taxon>
        <taxon>Lecanoromycetes</taxon>
        <taxon>OSLEUM clade</taxon>
        <taxon>Lecanoromycetidae</taxon>
        <taxon>Lecanorales</taxon>
        <taxon>Lecanorineae</taxon>
        <taxon>Stereocaulaceae</taxon>
        <taxon>Lepraria</taxon>
    </lineage>
</organism>
<feature type="transmembrane region" description="Helical" evidence="2">
    <location>
        <begin position="615"/>
        <end position="634"/>
    </location>
</feature>
<feature type="compositionally biased region" description="Polar residues" evidence="1">
    <location>
        <begin position="319"/>
        <end position="332"/>
    </location>
</feature>
<dbReference type="EMBL" id="JBHFEH010000033">
    <property type="protein sequence ID" value="KAL2051650.1"/>
    <property type="molecule type" value="Genomic_DNA"/>
</dbReference>
<feature type="region of interest" description="Disordered" evidence="1">
    <location>
        <begin position="457"/>
        <end position="481"/>
    </location>
</feature>
<gene>
    <name evidence="3" type="ORF">ABVK25_008064</name>
</gene>
<name>A0ABR4B172_9LECA</name>
<evidence type="ECO:0000313" key="4">
    <source>
        <dbReference type="Proteomes" id="UP001590951"/>
    </source>
</evidence>
<sequence>MLASVESGFPTRTPFGEEDSLPKTNELLETTADTKTAGPRGKNSHKTQALQPESASTSDTNFSRKKKQSQPHAEQQESSPPDREVHEDRYADPRPLRREKTLQSQAIGRNCRCMGICLCQTSLVGVEIPETARSSGAVSLEGSDPENYSLSDLRRPESLSNLFDLSLKHKGDWISPNADSPANIRSDRTIANSYSVEETSSAIEVGSVKLCPGIEHTLDMKDDTDPSKGFGGVAANLEGKAKKRKSIPSLPARRTESVAAWQPIEAFSTDISALQGPFKPRSKDWKLRNRRGSSTIKAPGSAKSDGISKMPSVAVDASPKSTTKVGRTTSSAGELAQKDIVNTTSNIADSRDTQRNDFQPDDDLRLTRLDNKLVRLRWRCTCNHRFTFDVFEHNKDAAVNLLKALDSCNDTSSDDDITTGTRDHPWTQHMKWWTRRIKTFVSSQNNTDGGDILPMTCPTSAETPAKTDRSVQDQPNPQPPDPEMYFKVFYENLVCIKEDWRDRFPRDHPSGEWLYQPPSRDTTPYLLDVLMTHYIHSPSCARGNHFWTRIPKKMHEQLACPDDKPFKVGWGLYFIEEFSQVYLLLILLPLIIISVLVAGWYCYTFRKTFADGANIISGFAALGLYFFSLAQGMGKQKGVL</sequence>
<proteinExistence type="predicted"/>
<reference evidence="3 4" key="1">
    <citation type="submission" date="2024-09" db="EMBL/GenBank/DDBJ databases">
        <title>Rethinking Asexuality: The Enigmatic Case of Functional Sexual Genes in Lepraria (Stereocaulaceae).</title>
        <authorList>
            <person name="Doellman M."/>
            <person name="Sun Y."/>
            <person name="Barcenas-Pena A."/>
            <person name="Lumbsch H.T."/>
            <person name="Grewe F."/>
        </authorList>
    </citation>
    <scope>NUCLEOTIDE SEQUENCE [LARGE SCALE GENOMIC DNA]</scope>
    <source>
        <strain evidence="3 4">Grewe 0041</strain>
    </source>
</reference>
<keyword evidence="2" id="KW-1133">Transmembrane helix</keyword>
<keyword evidence="2" id="KW-0812">Transmembrane</keyword>
<feature type="transmembrane region" description="Helical" evidence="2">
    <location>
        <begin position="581"/>
        <end position="603"/>
    </location>
</feature>
<accession>A0ABR4B172</accession>
<feature type="compositionally biased region" description="Polar residues" evidence="1">
    <location>
        <begin position="46"/>
        <end position="61"/>
    </location>
</feature>
<keyword evidence="2" id="KW-0472">Membrane</keyword>
<dbReference type="Proteomes" id="UP001590951">
    <property type="component" value="Unassembled WGS sequence"/>
</dbReference>
<protein>
    <submittedName>
        <fullName evidence="3">Uncharacterized protein</fullName>
    </submittedName>
</protein>
<evidence type="ECO:0000256" key="2">
    <source>
        <dbReference type="SAM" id="Phobius"/>
    </source>
</evidence>
<feature type="region of interest" description="Disordered" evidence="1">
    <location>
        <begin position="133"/>
        <end position="152"/>
    </location>
</feature>
<feature type="region of interest" description="Disordered" evidence="1">
    <location>
        <begin position="1"/>
        <end position="100"/>
    </location>
</feature>
<feature type="region of interest" description="Disordered" evidence="1">
    <location>
        <begin position="279"/>
        <end position="361"/>
    </location>
</feature>